<evidence type="ECO:0000256" key="3">
    <source>
        <dbReference type="PROSITE-ProRule" id="PRU00023"/>
    </source>
</evidence>
<dbReference type="Pfam" id="PF00023">
    <property type="entry name" value="Ank"/>
    <property type="match status" value="1"/>
</dbReference>
<dbReference type="AlphaFoldDB" id="A0A386PKQ4"/>
<dbReference type="Gene3D" id="1.25.40.20">
    <property type="entry name" value="Ankyrin repeat-containing domain"/>
    <property type="match status" value="1"/>
</dbReference>
<reference evidence="5 6" key="1">
    <citation type="journal article" date="2018" name="Infect. Genet. Evol.">
        <title>Genome-wide analysis of Borrelia turcica and 'Candidatus Borrelia tachyglossi' shows relapsing fever-like genomes with unique genomic links to Lyme disease Borrelia.</title>
        <authorList>
            <person name="Gofton A.W."/>
            <person name="Margos G."/>
            <person name="Fingerle V."/>
            <person name="Hepner S."/>
            <person name="Loh S.M."/>
            <person name="Ryan U."/>
            <person name="Irwin P."/>
            <person name="Oskam C.L."/>
        </authorList>
    </citation>
    <scope>NUCLEOTIDE SEQUENCE [LARGE SCALE GENOMIC DNA]</scope>
    <source>
        <strain evidence="5 6">IST7</strain>
    </source>
</reference>
<dbReference type="SUPFAM" id="SSF48403">
    <property type="entry name" value="Ankyrin repeat"/>
    <property type="match status" value="1"/>
</dbReference>
<evidence type="ECO:0000313" key="5">
    <source>
        <dbReference type="EMBL" id="AYE36271.1"/>
    </source>
</evidence>
<dbReference type="PROSITE" id="PS50088">
    <property type="entry name" value="ANK_REPEAT"/>
    <property type="match status" value="2"/>
</dbReference>
<dbReference type="InterPro" id="IPR002110">
    <property type="entry name" value="Ankyrin_rpt"/>
</dbReference>
<evidence type="ECO:0000256" key="2">
    <source>
        <dbReference type="ARBA" id="ARBA00023043"/>
    </source>
</evidence>
<dbReference type="Proteomes" id="UP000275571">
    <property type="component" value="Chromosome"/>
</dbReference>
<accession>A0A386PKQ4</accession>
<feature type="chain" id="PRO_5017395408" evidence="4">
    <location>
        <begin position="18"/>
        <end position="217"/>
    </location>
</feature>
<dbReference type="InterPro" id="IPR036770">
    <property type="entry name" value="Ankyrin_rpt-contain_sf"/>
</dbReference>
<evidence type="ECO:0000256" key="1">
    <source>
        <dbReference type="ARBA" id="ARBA00022737"/>
    </source>
</evidence>
<dbReference type="RefSeq" id="WP_120104194.1">
    <property type="nucleotide sequence ID" value="NZ_CP028884.1"/>
</dbReference>
<proteinExistence type="predicted"/>
<dbReference type="SMART" id="SM00248">
    <property type="entry name" value="ANK"/>
    <property type="match status" value="4"/>
</dbReference>
<dbReference type="PANTHER" id="PTHR24198">
    <property type="entry name" value="ANKYRIN REPEAT AND PROTEIN KINASE DOMAIN-CONTAINING PROTEIN"/>
    <property type="match status" value="1"/>
</dbReference>
<keyword evidence="1" id="KW-0677">Repeat</keyword>
<keyword evidence="6" id="KW-1185">Reference proteome</keyword>
<dbReference type="Pfam" id="PF12796">
    <property type="entry name" value="Ank_2"/>
    <property type="match status" value="1"/>
</dbReference>
<gene>
    <name evidence="5" type="ORF">DB313_02045</name>
</gene>
<dbReference type="OrthoDB" id="350581at2"/>
<sequence length="217" mass="24959">MLTIFMLLTQFIVPLHANENTTIIQTLSKTLYNTTNQEHTVNKEKLDNFVSSINLNNNDTLKYLQTIKNDFLITSVYFKNIEGTIIALSIGAEINYQYKLSPLSISIINNDLETTKTLIDYGININKIDETEHPSIFWAIYLNNEGIFNLLAEKGADLSFTLKNGKTPLQAAIEIENTNLIELLLKKNTYITDNYKKEIKNIKNKNIRNIFKKYKTI</sequence>
<keyword evidence="2 3" id="KW-0040">ANK repeat</keyword>
<dbReference type="PANTHER" id="PTHR24198:SF165">
    <property type="entry name" value="ANKYRIN REPEAT-CONTAINING PROTEIN-RELATED"/>
    <property type="match status" value="1"/>
</dbReference>
<protein>
    <submittedName>
        <fullName evidence="5">Uncharacterized protein</fullName>
    </submittedName>
</protein>
<dbReference type="EMBL" id="CP028884">
    <property type="protein sequence ID" value="AYE36271.1"/>
    <property type="molecule type" value="Genomic_DNA"/>
</dbReference>
<feature type="repeat" description="ANK" evidence="3">
    <location>
        <begin position="98"/>
        <end position="130"/>
    </location>
</feature>
<feature type="repeat" description="ANK" evidence="3">
    <location>
        <begin position="164"/>
        <end position="196"/>
    </location>
</feature>
<keyword evidence="4" id="KW-0732">Signal</keyword>
<dbReference type="KEGG" id="btur:DB313_02045"/>
<evidence type="ECO:0000256" key="4">
    <source>
        <dbReference type="SAM" id="SignalP"/>
    </source>
</evidence>
<name>A0A386PKQ4_9SPIR</name>
<feature type="signal peptide" evidence="4">
    <location>
        <begin position="1"/>
        <end position="17"/>
    </location>
</feature>
<evidence type="ECO:0000313" key="6">
    <source>
        <dbReference type="Proteomes" id="UP000275571"/>
    </source>
</evidence>
<organism evidence="5 6">
    <name type="scientific">Borrelia turcica IST7</name>
    <dbReference type="NCBI Taxonomy" id="1104446"/>
    <lineage>
        <taxon>Bacteria</taxon>
        <taxon>Pseudomonadati</taxon>
        <taxon>Spirochaetota</taxon>
        <taxon>Spirochaetia</taxon>
        <taxon>Spirochaetales</taxon>
        <taxon>Borreliaceae</taxon>
        <taxon>Borrelia</taxon>
    </lineage>
</organism>